<evidence type="ECO:0008006" key="3">
    <source>
        <dbReference type="Google" id="ProtNLM"/>
    </source>
</evidence>
<dbReference type="Proteomes" id="UP000075787">
    <property type="component" value="Unassembled WGS sequence"/>
</dbReference>
<dbReference type="AlphaFoldDB" id="A0A161R298"/>
<dbReference type="Gene3D" id="3.40.50.1440">
    <property type="entry name" value="Tubulin/FtsZ, GTPase domain"/>
    <property type="match status" value="1"/>
</dbReference>
<evidence type="ECO:0000313" key="2">
    <source>
        <dbReference type="Proteomes" id="UP000075787"/>
    </source>
</evidence>
<organism evidence="1 2">
    <name type="scientific">Tistrella mobilis</name>
    <dbReference type="NCBI Taxonomy" id="171437"/>
    <lineage>
        <taxon>Bacteria</taxon>
        <taxon>Pseudomonadati</taxon>
        <taxon>Pseudomonadota</taxon>
        <taxon>Alphaproteobacteria</taxon>
        <taxon>Geminicoccales</taxon>
        <taxon>Geminicoccaceae</taxon>
        <taxon>Tistrella</taxon>
    </lineage>
</organism>
<sequence length="950" mass="106772">MSLDDRSWEVLGTNVQLPPASQLRIGQQELQARLNNIQNYPGLQPWIGERRVWQLVPANVVNAGAGGQRRRLGRFLFACNGEAFREQVRHLTRELTQRHQQTGVTYHVVCGLAGGTGGGAIVDVIAQLIANSASHHDRVIAYAILPDANPPANWDSGSYHANGYAALMELNAMMLGQYQPYDVCGSGRRINCRDSRFKGVYVVTNENEQGRTINVQHELPVIVSDYLFDKITSVGESPVESLENHGANPETVPGSDVPARARNFYAFGIKRVAVPEEEITEYLSYRFALSALNQLVYNNWSDTAGYRNEARALNYDQIVRDPDNQGRWRITGDHFAGVAPVLAQDFEARRIRHWQDTIPGEWQQFSARVAPVVAELDHAETFGELRTQFEAHYRLGYRREGVGGYYEVRGNGRMETARLLVRDIERELLGNWHSGLYSLTEILTIVQRLRADIDDRLSRSDGLIAQIRGDVGDAEAACTAELTAWGRLGLIGRRLQWRGIFERYTQSCIDLYTARTELEATRYAQDLMRQTINELNALEGSLRRVRTRFDDEMEQLGKEIAARLNDPQAGDLRNIFVKFYEPEPVKEVVRRLCINQATMNVLAQAVREALLGVERLGEDPRLERLNEALAHGALSGMVRQVAASQAKAAHDLNLALDRDRILNVSLIRRLRDRFGNRRDEGLTRFCVDLVNAAGVFAPFSPVERGKVGRDAGAEDGERMVTSTIIVNRPDEPDHAEFLARLDAAFCAASTSVLPPQAYSARPHELSIVSFIGNFPVRHLAILPLLRDRYRDRLKAQGDLGRLELHTEDAAADLPDLFIGGAGGLNSLPWLITAWQLGVLKEITNGRGVREVVAETTRDDGLPNDDIVLGRNRFAAHELIRPRELVQLRNHCQRLLARDYRHVDARQELRDGVLTWLEELEAAEPDGRRSDAYILHRAAATEIFDRILTVE</sequence>
<dbReference type="EMBL" id="LPZR01000168">
    <property type="protein sequence ID" value="KYO51663.1"/>
    <property type="molecule type" value="Genomic_DNA"/>
</dbReference>
<comment type="caution">
    <text evidence="1">The sequence shown here is derived from an EMBL/GenBank/DDBJ whole genome shotgun (WGS) entry which is preliminary data.</text>
</comment>
<dbReference type="InterPro" id="IPR025904">
    <property type="entry name" value="Tubulin-like"/>
</dbReference>
<proteinExistence type="predicted"/>
<accession>A0A161R298</accession>
<evidence type="ECO:0000313" key="1">
    <source>
        <dbReference type="EMBL" id="KYO51663.1"/>
    </source>
</evidence>
<dbReference type="InterPro" id="IPR036525">
    <property type="entry name" value="Tubulin/FtsZ_GTPase_sf"/>
</dbReference>
<dbReference type="Pfam" id="PF13809">
    <property type="entry name" value="Tubulin_2"/>
    <property type="match status" value="1"/>
</dbReference>
<name>A0A161R298_9PROT</name>
<gene>
    <name evidence="1" type="ORF">AUP44_00975</name>
</gene>
<reference evidence="1 2" key="1">
    <citation type="submission" date="2015-12" db="EMBL/GenBank/DDBJ databases">
        <title>Genome sequence of Tistrella mobilis MCCC 1A02139.</title>
        <authorList>
            <person name="Lu L."/>
            <person name="Lai Q."/>
            <person name="Shao Z."/>
            <person name="Qian P."/>
        </authorList>
    </citation>
    <scope>NUCLEOTIDE SEQUENCE [LARGE SCALE GENOMIC DNA]</scope>
    <source>
        <strain evidence="1 2">MCCC 1A02139</strain>
    </source>
</reference>
<protein>
    <recommendedName>
        <fullName evidence="3">Tubulin like</fullName>
    </recommendedName>
</protein>